<dbReference type="SFLD" id="SFLDG01140">
    <property type="entry name" value="C2.B:_Phosphomannomutase_and_P"/>
    <property type="match status" value="1"/>
</dbReference>
<dbReference type="Gene3D" id="3.30.1240.10">
    <property type="match status" value="1"/>
</dbReference>
<dbReference type="SUPFAM" id="SSF56784">
    <property type="entry name" value="HAD-like"/>
    <property type="match status" value="1"/>
</dbReference>
<dbReference type="Gene3D" id="3.40.50.1000">
    <property type="entry name" value="HAD superfamily/HAD-like"/>
    <property type="match status" value="1"/>
</dbReference>
<keyword evidence="2" id="KW-1185">Reference proteome</keyword>
<dbReference type="InterPro" id="IPR023214">
    <property type="entry name" value="HAD_sf"/>
</dbReference>
<dbReference type="EMBL" id="CP058559">
    <property type="protein sequence ID" value="QNO15809.1"/>
    <property type="molecule type" value="Genomic_DNA"/>
</dbReference>
<dbReference type="Pfam" id="PF08282">
    <property type="entry name" value="Hydrolase_3"/>
    <property type="match status" value="1"/>
</dbReference>
<accession>A0A7G9WAU7</accession>
<sequence length="264" mass="30035">MIKKVVFFDVDGTLLEYIKGMTSPLQSTIDAIKKLKDNGHVVVIATGRPRPFLPKEILSMDFHGYITANGAVVERDKALIYSKKIEKGILKKAVELFKKEKIVYFLEGYQKAYFSSLESQEARDFYEVFGVPRENITDEWKLEDIEANKMVVTIRDKDTLQRCVEILGNDFIFMKHPGAYSYDVYFKDCSKADGIREFLNYTGLDMKDTYAFGDGQNDIEMIQTVGTGVAMGNAKEELKSHADYVTDDVFSHGIANALKHFKLI</sequence>
<dbReference type="PANTHER" id="PTHR10000:SF25">
    <property type="entry name" value="PHOSPHATASE YKRA-RELATED"/>
    <property type="match status" value="1"/>
</dbReference>
<keyword evidence="1" id="KW-0378">Hydrolase</keyword>
<dbReference type="NCBIfam" id="TIGR00099">
    <property type="entry name" value="Cof-subfamily"/>
    <property type="match status" value="1"/>
</dbReference>
<dbReference type="PANTHER" id="PTHR10000">
    <property type="entry name" value="PHOSPHOSERINE PHOSPHATASE"/>
    <property type="match status" value="1"/>
</dbReference>
<dbReference type="RefSeq" id="WP_213166213.1">
    <property type="nucleotide sequence ID" value="NZ_CP058559.1"/>
</dbReference>
<dbReference type="KEGG" id="acae:HYG86_14065"/>
<evidence type="ECO:0000313" key="1">
    <source>
        <dbReference type="EMBL" id="QNO15809.1"/>
    </source>
</evidence>
<dbReference type="NCBIfam" id="TIGR01484">
    <property type="entry name" value="HAD-SF-IIB"/>
    <property type="match status" value="1"/>
</dbReference>
<proteinExistence type="predicted"/>
<dbReference type="InterPro" id="IPR036412">
    <property type="entry name" value="HAD-like_sf"/>
</dbReference>
<reference evidence="1 2" key="1">
    <citation type="submission" date="2020-07" db="EMBL/GenBank/DDBJ databases">
        <title>Alkalicella. sp. LB2 genome.</title>
        <authorList>
            <person name="Postec A."/>
            <person name="Quemeneur M."/>
        </authorList>
    </citation>
    <scope>NUCLEOTIDE SEQUENCE [LARGE SCALE GENOMIC DNA]</scope>
    <source>
        <strain evidence="1 2">LB2</strain>
    </source>
</reference>
<dbReference type="SFLD" id="SFLDS00003">
    <property type="entry name" value="Haloacid_Dehalogenase"/>
    <property type="match status" value="1"/>
</dbReference>
<dbReference type="InterPro" id="IPR000150">
    <property type="entry name" value="Cof"/>
</dbReference>
<dbReference type="GO" id="GO:0016791">
    <property type="term" value="F:phosphatase activity"/>
    <property type="evidence" value="ECO:0007669"/>
    <property type="project" value="TreeGrafter"/>
</dbReference>
<evidence type="ECO:0000313" key="2">
    <source>
        <dbReference type="Proteomes" id="UP000516160"/>
    </source>
</evidence>
<dbReference type="PROSITE" id="PS01229">
    <property type="entry name" value="COF_2"/>
    <property type="match status" value="1"/>
</dbReference>
<organism evidence="1 2">
    <name type="scientific">Alkalicella caledoniensis</name>
    <dbReference type="NCBI Taxonomy" id="2731377"/>
    <lineage>
        <taxon>Bacteria</taxon>
        <taxon>Bacillati</taxon>
        <taxon>Bacillota</taxon>
        <taxon>Clostridia</taxon>
        <taxon>Eubacteriales</taxon>
        <taxon>Proteinivoracaceae</taxon>
        <taxon>Alkalicella</taxon>
    </lineage>
</organism>
<name>A0A7G9WAU7_ALKCA</name>
<gene>
    <name evidence="1" type="ORF">HYG86_14065</name>
</gene>
<dbReference type="GO" id="GO:0005829">
    <property type="term" value="C:cytosol"/>
    <property type="evidence" value="ECO:0007669"/>
    <property type="project" value="TreeGrafter"/>
</dbReference>
<dbReference type="InterPro" id="IPR006379">
    <property type="entry name" value="HAD-SF_hydro_IIB"/>
</dbReference>
<dbReference type="Proteomes" id="UP000516160">
    <property type="component" value="Chromosome"/>
</dbReference>
<dbReference type="GO" id="GO:0000287">
    <property type="term" value="F:magnesium ion binding"/>
    <property type="evidence" value="ECO:0007669"/>
    <property type="project" value="TreeGrafter"/>
</dbReference>
<dbReference type="AlphaFoldDB" id="A0A7G9WAU7"/>
<protein>
    <submittedName>
        <fullName evidence="1">Cof-type HAD-IIB family hydrolase</fullName>
    </submittedName>
</protein>